<keyword evidence="2" id="KW-1185">Reference proteome</keyword>
<sequence length="203" mass="22396">MDSPEVIPIETDADLFLTTSRGFSDGWPDYLTFTGCLSGRRGPWMRARPNRRPDALLEMRAEGKPEMRAGVVSLMVNVIVSLPDEIRLDTGRSYALKGNVCKLDDGITAVLEISQMGPHRSIPGGEMVELGPLIIAGLGSIANVKYLPLRSVENPTLELKVNYQPQGNVDGQVEVRWILAMGRLNILHDTNFRLGWRIALVGD</sequence>
<comment type="caution">
    <text evidence="1">The sequence shown here is derived from an EMBL/GenBank/DDBJ whole genome shotgun (WGS) entry which is preliminary data.</text>
</comment>
<dbReference type="Proteomes" id="UP001060170">
    <property type="component" value="Chromosome 6"/>
</dbReference>
<dbReference type="EMBL" id="CM045870">
    <property type="protein sequence ID" value="KAI7953921.1"/>
    <property type="molecule type" value="Genomic_DNA"/>
</dbReference>
<protein>
    <submittedName>
        <fullName evidence="1">Uncharacterized protein</fullName>
    </submittedName>
</protein>
<proteinExistence type="predicted"/>
<gene>
    <name evidence="1" type="ORF">MJO28_006468</name>
</gene>
<evidence type="ECO:0000313" key="2">
    <source>
        <dbReference type="Proteomes" id="UP001060170"/>
    </source>
</evidence>
<organism evidence="1 2">
    <name type="scientific">Puccinia striiformis f. sp. tritici</name>
    <dbReference type="NCBI Taxonomy" id="168172"/>
    <lineage>
        <taxon>Eukaryota</taxon>
        <taxon>Fungi</taxon>
        <taxon>Dikarya</taxon>
        <taxon>Basidiomycota</taxon>
        <taxon>Pucciniomycotina</taxon>
        <taxon>Pucciniomycetes</taxon>
        <taxon>Pucciniales</taxon>
        <taxon>Pucciniaceae</taxon>
        <taxon>Puccinia</taxon>
    </lineage>
</organism>
<name>A0ACC0EKI1_9BASI</name>
<reference evidence="1 2" key="3">
    <citation type="journal article" date="2022" name="Microbiol. Spectr.">
        <title>Folding features and dynamics of 3D genome architecture in plant fungal pathogens.</title>
        <authorList>
            <person name="Xia C."/>
        </authorList>
    </citation>
    <scope>NUCLEOTIDE SEQUENCE [LARGE SCALE GENOMIC DNA]</scope>
    <source>
        <strain evidence="1 2">93-210</strain>
    </source>
</reference>
<reference evidence="2" key="2">
    <citation type="journal article" date="2018" name="Mol. Plant Microbe Interact.">
        <title>Genome sequence resources for the wheat stripe rust pathogen (Puccinia striiformis f. sp. tritici) and the barley stripe rust pathogen (Puccinia striiformis f. sp. hordei).</title>
        <authorList>
            <person name="Xia C."/>
            <person name="Wang M."/>
            <person name="Yin C."/>
            <person name="Cornejo O.E."/>
            <person name="Hulbert S.H."/>
            <person name="Chen X."/>
        </authorList>
    </citation>
    <scope>NUCLEOTIDE SEQUENCE [LARGE SCALE GENOMIC DNA]</scope>
    <source>
        <strain evidence="2">93-210</strain>
    </source>
</reference>
<reference evidence="2" key="1">
    <citation type="journal article" date="2018" name="BMC Genomics">
        <title>Genomic insights into host adaptation between the wheat stripe rust pathogen (Puccinia striiformis f. sp. tritici) and the barley stripe rust pathogen (Puccinia striiformis f. sp. hordei).</title>
        <authorList>
            <person name="Xia C."/>
            <person name="Wang M."/>
            <person name="Yin C."/>
            <person name="Cornejo O.E."/>
            <person name="Hulbert S.H."/>
            <person name="Chen X."/>
        </authorList>
    </citation>
    <scope>NUCLEOTIDE SEQUENCE [LARGE SCALE GENOMIC DNA]</scope>
    <source>
        <strain evidence="2">93-210</strain>
    </source>
</reference>
<evidence type="ECO:0000313" key="1">
    <source>
        <dbReference type="EMBL" id="KAI7953921.1"/>
    </source>
</evidence>
<accession>A0ACC0EKI1</accession>